<evidence type="ECO:0000256" key="3">
    <source>
        <dbReference type="ARBA" id="ARBA00005375"/>
    </source>
</evidence>
<dbReference type="InterPro" id="IPR000560">
    <property type="entry name" value="His_Pase_clade-2"/>
</dbReference>
<evidence type="ECO:0000256" key="6">
    <source>
        <dbReference type="ARBA" id="ARBA00022729"/>
    </source>
</evidence>
<keyword evidence="17" id="KW-1185">Reference proteome</keyword>
<reference evidence="16" key="1">
    <citation type="journal article" date="2023" name="Science">
        <title>Genome structures resolve the early diversification of teleost fishes.</title>
        <authorList>
            <person name="Parey E."/>
            <person name="Louis A."/>
            <person name="Montfort J."/>
            <person name="Bouchez O."/>
            <person name="Roques C."/>
            <person name="Iampietro C."/>
            <person name="Lluch J."/>
            <person name="Castinel A."/>
            <person name="Donnadieu C."/>
            <person name="Desvignes T."/>
            <person name="Floi Bucao C."/>
            <person name="Jouanno E."/>
            <person name="Wen M."/>
            <person name="Mejri S."/>
            <person name="Dirks R."/>
            <person name="Jansen H."/>
            <person name="Henkel C."/>
            <person name="Chen W.J."/>
            <person name="Zahm M."/>
            <person name="Cabau C."/>
            <person name="Klopp C."/>
            <person name="Thompson A.W."/>
            <person name="Robinson-Rechavi M."/>
            <person name="Braasch I."/>
            <person name="Lecointre G."/>
            <person name="Bobe J."/>
            <person name="Postlethwait J.H."/>
            <person name="Berthelot C."/>
            <person name="Roest Crollius H."/>
            <person name="Guiguen Y."/>
        </authorList>
    </citation>
    <scope>NUCLEOTIDE SEQUENCE</scope>
    <source>
        <strain evidence="16">NC1722</strain>
    </source>
</reference>
<dbReference type="EMBL" id="JAINUG010000017">
    <property type="protein sequence ID" value="KAJ8413117.1"/>
    <property type="molecule type" value="Genomic_DNA"/>
</dbReference>
<evidence type="ECO:0000313" key="16">
    <source>
        <dbReference type="EMBL" id="KAJ8413117.1"/>
    </source>
</evidence>
<evidence type="ECO:0000256" key="9">
    <source>
        <dbReference type="ARBA" id="ARBA00023136"/>
    </source>
</evidence>
<keyword evidence="12" id="KW-0458">Lysosome</keyword>
<evidence type="ECO:0000256" key="8">
    <source>
        <dbReference type="ARBA" id="ARBA00022989"/>
    </source>
</evidence>
<evidence type="ECO:0000256" key="4">
    <source>
        <dbReference type="ARBA" id="ARBA00012646"/>
    </source>
</evidence>
<sequence length="449" mass="51503">MLLNFSSAVGERRLKFVTVLYRHGDRSPVNVYPTDPNKESAWPQGLGQLTQDGMRQQFELGQALQRRYQGFLNETYDRHQITVHSTDYDRTLMSAEANLAGMYPPTGSQVFNPNLNWQPIPVHTVPLDEDKITVHSTDYDRTLMSAEANLAGMYPPTGSQVFNPNLNWQPIPVHTVPLDEDKLLEVPLSPCPLYDHLLEETRHTEVYLNTAQFYKVVASSQMEFLEMLQNKTGLKNITLDSAWSLYDTLLCEATHKMPQPSWVNQEVMETLEKINDFSYQILFGLYKKIEKSRVQGGVLLGQILKNITQFAVPIDRKLKMMVYSAHDTTIIALQSALYLFNGRQPPYASCHIFELLQEDDGSFSVAMYFRNDTTKDPYPLVLRNCTQYCPLQDFVRHTKPVIPENWEEECQVVNQYEKVQTIALAVGGFLLGTILLLVLLCWLCNRRHN</sequence>
<evidence type="ECO:0000313" key="17">
    <source>
        <dbReference type="Proteomes" id="UP001221898"/>
    </source>
</evidence>
<evidence type="ECO:0000256" key="1">
    <source>
        <dbReference type="ARBA" id="ARBA00000032"/>
    </source>
</evidence>
<dbReference type="Pfam" id="PF00328">
    <property type="entry name" value="His_Phos_2"/>
    <property type="match status" value="1"/>
</dbReference>
<comment type="caution">
    <text evidence="16">The sequence shown here is derived from an EMBL/GenBank/DDBJ whole genome shotgun (WGS) entry which is preliminary data.</text>
</comment>
<evidence type="ECO:0000256" key="15">
    <source>
        <dbReference type="SAM" id="Phobius"/>
    </source>
</evidence>
<comment type="subcellular location">
    <subcellularLocation>
        <location evidence="2">Lysosome lumen</location>
    </subcellularLocation>
    <subcellularLocation>
        <location evidence="13">Lysosome membrane</location>
        <topology evidence="13">Single-pass membrane protein</topology>
        <orientation evidence="13">Lumenal side</orientation>
    </subcellularLocation>
</comment>
<proteinExistence type="inferred from homology"/>
<dbReference type="InterPro" id="IPR033379">
    <property type="entry name" value="Acid_Pase_AS"/>
</dbReference>
<evidence type="ECO:0000256" key="11">
    <source>
        <dbReference type="ARBA" id="ARBA00023180"/>
    </source>
</evidence>
<dbReference type="InterPro" id="IPR029033">
    <property type="entry name" value="His_PPase_superfam"/>
</dbReference>
<keyword evidence="8 15" id="KW-1133">Transmembrane helix</keyword>
<dbReference type="PANTHER" id="PTHR11567:SF180">
    <property type="entry name" value="LYSOSOMAL ACID PHOSPHATASE"/>
    <property type="match status" value="1"/>
</dbReference>
<keyword evidence="7" id="KW-0378">Hydrolase</keyword>
<dbReference type="Proteomes" id="UP001221898">
    <property type="component" value="Unassembled WGS sequence"/>
</dbReference>
<comment type="similarity">
    <text evidence="3">Belongs to the histidine acid phosphatase family.</text>
</comment>
<dbReference type="PROSITE" id="PS00616">
    <property type="entry name" value="HIS_ACID_PHOSPHAT_1"/>
    <property type="match status" value="1"/>
</dbReference>
<keyword evidence="9 15" id="KW-0472">Membrane</keyword>
<keyword evidence="10" id="KW-1015">Disulfide bond</keyword>
<evidence type="ECO:0000256" key="2">
    <source>
        <dbReference type="ARBA" id="ARBA00004227"/>
    </source>
</evidence>
<evidence type="ECO:0000256" key="13">
    <source>
        <dbReference type="ARBA" id="ARBA00037852"/>
    </source>
</evidence>
<comment type="catalytic activity">
    <reaction evidence="1">
        <text>a phosphate monoester + H2O = an alcohol + phosphate</text>
        <dbReference type="Rhea" id="RHEA:15017"/>
        <dbReference type="ChEBI" id="CHEBI:15377"/>
        <dbReference type="ChEBI" id="CHEBI:30879"/>
        <dbReference type="ChEBI" id="CHEBI:43474"/>
        <dbReference type="ChEBI" id="CHEBI:67140"/>
        <dbReference type="EC" id="3.1.3.2"/>
    </reaction>
</comment>
<protein>
    <recommendedName>
        <fullName evidence="14">Lysosomal acid phosphatase</fullName>
        <ecNumber evidence="4">3.1.3.2</ecNumber>
    </recommendedName>
</protein>
<dbReference type="SUPFAM" id="SSF53254">
    <property type="entry name" value="Phosphoglycerate mutase-like"/>
    <property type="match status" value="2"/>
</dbReference>
<organism evidence="16 17">
    <name type="scientific">Aldrovandia affinis</name>
    <dbReference type="NCBI Taxonomy" id="143900"/>
    <lineage>
        <taxon>Eukaryota</taxon>
        <taxon>Metazoa</taxon>
        <taxon>Chordata</taxon>
        <taxon>Craniata</taxon>
        <taxon>Vertebrata</taxon>
        <taxon>Euteleostomi</taxon>
        <taxon>Actinopterygii</taxon>
        <taxon>Neopterygii</taxon>
        <taxon>Teleostei</taxon>
        <taxon>Notacanthiformes</taxon>
        <taxon>Halosauridae</taxon>
        <taxon>Aldrovandia</taxon>
    </lineage>
</organism>
<keyword evidence="5 15" id="KW-0812">Transmembrane</keyword>
<dbReference type="InterPro" id="IPR050645">
    <property type="entry name" value="Histidine_acid_phosphatase"/>
</dbReference>
<evidence type="ECO:0000256" key="14">
    <source>
        <dbReference type="ARBA" id="ARBA00039422"/>
    </source>
</evidence>
<evidence type="ECO:0000256" key="12">
    <source>
        <dbReference type="ARBA" id="ARBA00023228"/>
    </source>
</evidence>
<feature type="transmembrane region" description="Helical" evidence="15">
    <location>
        <begin position="422"/>
        <end position="444"/>
    </location>
</feature>
<evidence type="ECO:0000256" key="10">
    <source>
        <dbReference type="ARBA" id="ARBA00023157"/>
    </source>
</evidence>
<dbReference type="CDD" id="cd07061">
    <property type="entry name" value="HP_HAP_like"/>
    <property type="match status" value="1"/>
</dbReference>
<dbReference type="GO" id="GO:0043202">
    <property type="term" value="C:lysosomal lumen"/>
    <property type="evidence" value="ECO:0007669"/>
    <property type="project" value="UniProtKB-SubCell"/>
</dbReference>
<keyword evidence="11" id="KW-0325">Glycoprotein</keyword>
<dbReference type="Gene3D" id="3.40.50.1240">
    <property type="entry name" value="Phosphoglycerate mutase-like"/>
    <property type="match status" value="2"/>
</dbReference>
<dbReference type="GO" id="GO:0005765">
    <property type="term" value="C:lysosomal membrane"/>
    <property type="evidence" value="ECO:0007669"/>
    <property type="project" value="UniProtKB-SubCell"/>
</dbReference>
<gene>
    <name evidence="16" type="ORF">AAFF_G00106990</name>
</gene>
<dbReference type="PANTHER" id="PTHR11567">
    <property type="entry name" value="ACID PHOSPHATASE-RELATED"/>
    <property type="match status" value="1"/>
</dbReference>
<evidence type="ECO:0000256" key="7">
    <source>
        <dbReference type="ARBA" id="ARBA00022801"/>
    </source>
</evidence>
<dbReference type="AlphaFoldDB" id="A0AAD7T2B1"/>
<dbReference type="GO" id="GO:0003993">
    <property type="term" value="F:acid phosphatase activity"/>
    <property type="evidence" value="ECO:0007669"/>
    <property type="project" value="UniProtKB-EC"/>
</dbReference>
<dbReference type="EC" id="3.1.3.2" evidence="4"/>
<dbReference type="GO" id="GO:0007040">
    <property type="term" value="P:lysosome organization"/>
    <property type="evidence" value="ECO:0007669"/>
    <property type="project" value="TreeGrafter"/>
</dbReference>
<name>A0AAD7T2B1_9TELE</name>
<evidence type="ECO:0000256" key="5">
    <source>
        <dbReference type="ARBA" id="ARBA00022692"/>
    </source>
</evidence>
<dbReference type="PROSITE" id="PS00778">
    <property type="entry name" value="HIS_ACID_PHOSPHAT_2"/>
    <property type="match status" value="1"/>
</dbReference>
<keyword evidence="6" id="KW-0732">Signal</keyword>
<accession>A0AAD7T2B1</accession>